<dbReference type="STRING" id="1531966.A0A0A1TQW3"/>
<dbReference type="InterPro" id="IPR000028">
    <property type="entry name" value="Chloroperoxidase"/>
</dbReference>
<comment type="similarity">
    <text evidence="7">Belongs to the chloroperoxidase family.</text>
</comment>
<reference evidence="10 11" key="1">
    <citation type="journal article" date="2015" name="Genome Announc.">
        <title>Draft Genome Sequence and Gene Annotation of the Entomopathogenic Fungus Verticillium hemipterigenum.</title>
        <authorList>
            <person name="Horn F."/>
            <person name="Habel A."/>
            <person name="Scharf D.H."/>
            <person name="Dworschak J."/>
            <person name="Brakhage A.A."/>
            <person name="Guthke R."/>
            <person name="Hertweck C."/>
            <person name="Linde J."/>
        </authorList>
    </citation>
    <scope>NUCLEOTIDE SEQUENCE [LARGE SCALE GENOMIC DNA]</scope>
</reference>
<keyword evidence="5" id="KW-0560">Oxidoreductase</keyword>
<evidence type="ECO:0000256" key="8">
    <source>
        <dbReference type="SAM" id="SignalP"/>
    </source>
</evidence>
<dbReference type="InterPro" id="IPR036851">
    <property type="entry name" value="Chloroperoxidase-like_sf"/>
</dbReference>
<evidence type="ECO:0000256" key="3">
    <source>
        <dbReference type="ARBA" id="ARBA00022617"/>
    </source>
</evidence>
<gene>
    <name evidence="10" type="ORF">VHEMI09902</name>
</gene>
<evidence type="ECO:0000313" key="10">
    <source>
        <dbReference type="EMBL" id="CEJ94365.1"/>
    </source>
</evidence>
<keyword evidence="2" id="KW-0575">Peroxidase</keyword>
<keyword evidence="8" id="KW-0732">Signal</keyword>
<evidence type="ECO:0000256" key="2">
    <source>
        <dbReference type="ARBA" id="ARBA00022559"/>
    </source>
</evidence>
<evidence type="ECO:0000256" key="6">
    <source>
        <dbReference type="ARBA" id="ARBA00023004"/>
    </source>
</evidence>
<dbReference type="PROSITE" id="PS51405">
    <property type="entry name" value="HEME_HALOPEROXIDASE"/>
    <property type="match status" value="1"/>
</dbReference>
<organism evidence="10 11">
    <name type="scientific">[Torrubiella] hemipterigena</name>
    <dbReference type="NCBI Taxonomy" id="1531966"/>
    <lineage>
        <taxon>Eukaryota</taxon>
        <taxon>Fungi</taxon>
        <taxon>Dikarya</taxon>
        <taxon>Ascomycota</taxon>
        <taxon>Pezizomycotina</taxon>
        <taxon>Sordariomycetes</taxon>
        <taxon>Hypocreomycetidae</taxon>
        <taxon>Hypocreales</taxon>
        <taxon>Clavicipitaceae</taxon>
        <taxon>Clavicipitaceae incertae sedis</taxon>
        <taxon>'Torrubiella' clade</taxon>
    </lineage>
</organism>
<protein>
    <recommendedName>
        <fullName evidence="9">Heme haloperoxidase family profile domain-containing protein</fullName>
    </recommendedName>
</protein>
<keyword evidence="4" id="KW-0479">Metal-binding</keyword>
<name>A0A0A1TQW3_9HYPO</name>
<dbReference type="Pfam" id="PF01328">
    <property type="entry name" value="Peroxidase_2"/>
    <property type="match status" value="1"/>
</dbReference>
<feature type="signal peptide" evidence="8">
    <location>
        <begin position="1"/>
        <end position="16"/>
    </location>
</feature>
<dbReference type="SUPFAM" id="SSF47571">
    <property type="entry name" value="Cloroperoxidase"/>
    <property type="match status" value="1"/>
</dbReference>
<evidence type="ECO:0000256" key="7">
    <source>
        <dbReference type="ARBA" id="ARBA00025795"/>
    </source>
</evidence>
<dbReference type="OrthoDB" id="407298at2759"/>
<dbReference type="HOGENOM" id="CLU_050230_0_1_1"/>
<keyword evidence="3" id="KW-0349">Heme</keyword>
<dbReference type="GO" id="GO:0004601">
    <property type="term" value="F:peroxidase activity"/>
    <property type="evidence" value="ECO:0007669"/>
    <property type="project" value="UniProtKB-KW"/>
</dbReference>
<keyword evidence="11" id="KW-1185">Reference proteome</keyword>
<keyword evidence="6" id="KW-0408">Iron</keyword>
<comment type="cofactor">
    <cofactor evidence="1">
        <name>heme b</name>
        <dbReference type="ChEBI" id="CHEBI:60344"/>
    </cofactor>
</comment>
<evidence type="ECO:0000256" key="5">
    <source>
        <dbReference type="ARBA" id="ARBA00023002"/>
    </source>
</evidence>
<dbReference type="Gene3D" id="1.10.489.10">
    <property type="entry name" value="Chloroperoxidase-like"/>
    <property type="match status" value="1"/>
</dbReference>
<dbReference type="Proteomes" id="UP000039046">
    <property type="component" value="Unassembled WGS sequence"/>
</dbReference>
<dbReference type="GO" id="GO:0046872">
    <property type="term" value="F:metal ion binding"/>
    <property type="evidence" value="ECO:0007669"/>
    <property type="project" value="UniProtKB-KW"/>
</dbReference>
<dbReference type="PANTHER" id="PTHR33577:SF9">
    <property type="entry name" value="PEROXIDASE STCC"/>
    <property type="match status" value="1"/>
</dbReference>
<evidence type="ECO:0000256" key="1">
    <source>
        <dbReference type="ARBA" id="ARBA00001970"/>
    </source>
</evidence>
<evidence type="ECO:0000313" key="11">
    <source>
        <dbReference type="Proteomes" id="UP000039046"/>
    </source>
</evidence>
<feature type="chain" id="PRO_5001990303" description="Heme haloperoxidase family profile domain-containing protein" evidence="8">
    <location>
        <begin position="17"/>
        <end position="278"/>
    </location>
</feature>
<proteinExistence type="inferred from homology"/>
<dbReference type="PANTHER" id="PTHR33577">
    <property type="entry name" value="STERIGMATOCYSTIN BIOSYNTHESIS PEROXIDASE STCC-RELATED"/>
    <property type="match status" value="1"/>
</dbReference>
<dbReference type="EMBL" id="CDHN01000007">
    <property type="protein sequence ID" value="CEJ94365.1"/>
    <property type="molecule type" value="Genomic_DNA"/>
</dbReference>
<accession>A0A0A1TQW3</accession>
<feature type="domain" description="Heme haloperoxidase family profile" evidence="9">
    <location>
        <begin position="20"/>
        <end position="229"/>
    </location>
</feature>
<sequence>MLWFTAIALFVARVVAQPTDNHAFQAPGPGDVRSPCPGLNALANHGFLPRNGKGVTLQNFITGLKEGINVGIDFALPVGQMALQSAPLPLALSVDLDRLAEHNYLLEHDASLSRQDFYLGDDLHFNQSIFDQVLAYYKGTDTTNIQAASDARWARVKDSLTTNPKVVYGVRQLVLSYGETALYMAVMGDPLTGKAPISFVKSLIEKERLPYEQGWTKPAVEVNLVTLGALIAQLQLANPDAVPEGLTLGAGTLKDVYNLIDPLTGQALNLTCAVLGLC</sequence>
<evidence type="ECO:0000256" key="4">
    <source>
        <dbReference type="ARBA" id="ARBA00022723"/>
    </source>
</evidence>
<evidence type="ECO:0000259" key="9">
    <source>
        <dbReference type="PROSITE" id="PS51405"/>
    </source>
</evidence>
<dbReference type="AlphaFoldDB" id="A0A0A1TQW3"/>